<evidence type="ECO:0000313" key="2">
    <source>
        <dbReference type="Proteomes" id="UP001548189"/>
    </source>
</evidence>
<accession>A0ABV2BZK2</accession>
<sequence>MPLPPNDFLKSFIKPNALTQPNPQKEKLEQLLIDARNLLGLSGELLGTYLTKLNSSKEQYQIYSLCCNYFQMENRFNLQLNQMNTESNEYRIK</sequence>
<dbReference type="Proteomes" id="UP001548189">
    <property type="component" value="Unassembled WGS sequence"/>
</dbReference>
<proteinExistence type="predicted"/>
<gene>
    <name evidence="1" type="ORF">ABVT43_19710</name>
</gene>
<dbReference type="RefSeq" id="WP_353897957.1">
    <property type="nucleotide sequence ID" value="NZ_JBEVCJ010000053.1"/>
</dbReference>
<comment type="caution">
    <text evidence="1">The sequence shown here is derived from an EMBL/GenBank/DDBJ whole genome shotgun (WGS) entry which is preliminary data.</text>
</comment>
<reference evidence="1 2" key="1">
    <citation type="submission" date="2024-06" db="EMBL/GenBank/DDBJ databases">
        <authorList>
            <person name="Li F."/>
        </authorList>
    </citation>
    <scope>NUCLEOTIDE SEQUENCE [LARGE SCALE GENOMIC DNA]</scope>
    <source>
        <strain evidence="1 2">GXAS 311</strain>
    </source>
</reference>
<protein>
    <submittedName>
        <fullName evidence="1">Uncharacterized protein</fullName>
    </submittedName>
</protein>
<organism evidence="1 2">
    <name type="scientific">Aliikangiella maris</name>
    <dbReference type="NCBI Taxonomy" id="3162458"/>
    <lineage>
        <taxon>Bacteria</taxon>
        <taxon>Pseudomonadati</taxon>
        <taxon>Pseudomonadota</taxon>
        <taxon>Gammaproteobacteria</taxon>
        <taxon>Oceanospirillales</taxon>
        <taxon>Pleioneaceae</taxon>
        <taxon>Aliikangiella</taxon>
    </lineage>
</organism>
<keyword evidence="2" id="KW-1185">Reference proteome</keyword>
<name>A0ABV2BZK2_9GAMM</name>
<evidence type="ECO:0000313" key="1">
    <source>
        <dbReference type="EMBL" id="MET1257373.1"/>
    </source>
</evidence>
<dbReference type="EMBL" id="JBEVCJ010000053">
    <property type="protein sequence ID" value="MET1257373.1"/>
    <property type="molecule type" value="Genomic_DNA"/>
</dbReference>